<evidence type="ECO:0000256" key="1">
    <source>
        <dbReference type="SAM" id="MobiDB-lite"/>
    </source>
</evidence>
<dbReference type="InterPro" id="IPR037516">
    <property type="entry name" value="Tripartite_DENN"/>
</dbReference>
<proteinExistence type="predicted"/>
<dbReference type="InterPro" id="IPR051696">
    <property type="entry name" value="DENN_Domain_GEFs"/>
</dbReference>
<dbReference type="Pfam" id="PF02141">
    <property type="entry name" value="DENN"/>
    <property type="match status" value="1"/>
</dbReference>
<gene>
    <name evidence="3" type="ORF">TTHERM_00529890</name>
</gene>
<dbReference type="OrthoDB" id="284742at2759"/>
<feature type="domain" description="UDENN" evidence="2">
    <location>
        <begin position="17"/>
        <end position="525"/>
    </location>
</feature>
<dbReference type="GO" id="GO:0031410">
    <property type="term" value="C:cytoplasmic vesicle"/>
    <property type="evidence" value="ECO:0007669"/>
    <property type="project" value="TreeGrafter"/>
</dbReference>
<dbReference type="GO" id="GO:0032483">
    <property type="term" value="P:regulation of Rab protein signal transduction"/>
    <property type="evidence" value="ECO:0007669"/>
    <property type="project" value="TreeGrafter"/>
</dbReference>
<reference evidence="4" key="1">
    <citation type="journal article" date="2006" name="PLoS Biol.">
        <title>Macronuclear genome sequence of the ciliate Tetrahymena thermophila, a model eukaryote.</title>
        <authorList>
            <person name="Eisen J.A."/>
            <person name="Coyne R.S."/>
            <person name="Wu M."/>
            <person name="Wu D."/>
            <person name="Thiagarajan M."/>
            <person name="Wortman J.R."/>
            <person name="Badger J.H."/>
            <person name="Ren Q."/>
            <person name="Amedeo P."/>
            <person name="Jones K.M."/>
            <person name="Tallon L.J."/>
            <person name="Delcher A.L."/>
            <person name="Salzberg S.L."/>
            <person name="Silva J.C."/>
            <person name="Haas B.J."/>
            <person name="Majoros W.H."/>
            <person name="Farzad M."/>
            <person name="Carlton J.M."/>
            <person name="Smith R.K. Jr."/>
            <person name="Garg J."/>
            <person name="Pearlman R.E."/>
            <person name="Karrer K.M."/>
            <person name="Sun L."/>
            <person name="Manning G."/>
            <person name="Elde N.C."/>
            <person name="Turkewitz A.P."/>
            <person name="Asai D.J."/>
            <person name="Wilkes D.E."/>
            <person name="Wang Y."/>
            <person name="Cai H."/>
            <person name="Collins K."/>
            <person name="Stewart B.A."/>
            <person name="Lee S.R."/>
            <person name="Wilamowska K."/>
            <person name="Weinberg Z."/>
            <person name="Ruzzo W.L."/>
            <person name="Wloga D."/>
            <person name="Gaertig J."/>
            <person name="Frankel J."/>
            <person name="Tsao C.-C."/>
            <person name="Gorovsky M.A."/>
            <person name="Keeling P.J."/>
            <person name="Waller R.F."/>
            <person name="Patron N.J."/>
            <person name="Cherry J.M."/>
            <person name="Stover N.A."/>
            <person name="Krieger C.J."/>
            <person name="del Toro C."/>
            <person name="Ryder H.F."/>
            <person name="Williamson S.C."/>
            <person name="Barbeau R.A."/>
            <person name="Hamilton E.P."/>
            <person name="Orias E."/>
        </authorList>
    </citation>
    <scope>NUCLEOTIDE SEQUENCE [LARGE SCALE GENOMIC DNA]</scope>
    <source>
        <strain evidence="4">SB210</strain>
    </source>
</reference>
<dbReference type="Pfam" id="PF03456">
    <property type="entry name" value="uDENN"/>
    <property type="match status" value="1"/>
</dbReference>
<sequence length="1692" mass="198116">MNVQAEVQNYADILELFVILGIKITNETLEISDQAQQFEFSIKDVYPFQENKPGFIHNLHHWCFPEGVHIYDEQGNQKYQNNSMKQAINNISQNSKQQIQDKVNVFNFVITDENSLKRYCTCLQVFELRKLKIKSTSEATNLEYQRVFIPKSYCLISRLNLLEVHKQFLAFIYKYVVHPQIVQNSISQNSDLVYDSIKFSQTQIQNFEKYANNYGYREAQKVAINNNSELKEKGSIVFNVREEFVFNFLFSYLKTIKSRQNINQCKQFSLVLNGREIFTLRNCVNKLFEIENFSYKPLFMKLSIQNIIDLIQSILLEKQIIIFSNNPSDIIHLCEALFTFIRPLTWNCLYIPFLPTQMIETLHIMVPYIIGIHRNNKDQVLSSVESENKVFLDLDSDYIIQDGLQLPEFLKFHLKEQLRDKLKNYKDTLKQGTKKEQNLNFMNLILNMKKIFLQFMISLINNYLPFFLFPTDFDYERDVSNEIFDFKAYFRFLDASSEPFYQEFVQKTMIFRSFIEETYKILRQVEVFNRDIRDIRDQEAPQYLIEFIKEIQKLNSYIQLQSQKRIEITNVNVYKYPDLLHTLNLEHSIIINNYMQELQRQNFTETKNELLKYLIFFQKDLKKKQSQNPFYPSNIKSISAPLSPILEQIGEIPIINLDEIQNDVDKTITKKAEESKQHIFLKQPYFQEYNPDFQILLDNQNQIFEIKEFEDQSSKILIPQFAKNINIKHEMENHHRQNLSIQEFSTNELIIPYPSPNRNNLNLNQSNNVSKEFLTFQSQQRLHSEQSSFNNGYNGMQFNSQNNFQPNGIMFSTETRWNKFEQPAKNTGTSSQSLKRNSRKIFENTVTQFSGNYCSAAYKPRTTLDPNNQRRFSNNIKQKAKTDMSIEEKNDTQEDLRYHIFNNQIQIKEDTLGEDAQDEDYKFFKIEEVPKKQIAKKDKSLSPNRSDIPEENQVDTVPDFFRGELEMKNIVTLNIDQITSCHTFRKKESSNQDKTKSHFKSVQNFGGQANTQRSLNCQNNFAFTSIEESELDNEYNHNKSNEEEFGSDPLLEIRNHFFQDQLSPVNTCSRFSLSNNPFTVISPVNQGSGQIPQLKSAHFQPPYFKNNKVSSNSQVIPRKAIFNTLISDQNKNSQYSKCCIKTEENLDNRFQLSINQSQQTNVNTQQDICSPTNSKIFSYNWKIQNGIQLNTQITIDEEDNQALLTNGSQIFSQGIKSPTQKALSPQSNQIINLQGIKYQQSSMTIAAIAGSQNHQNLKIQQKIKNNYFHTENVQEEENENLSTEPRDKPHQTQLQSRIIFNPSSQILNKQKTKLKVDIQKKQSYLQTYEENKFENTQIKDDPLILKDYFSYEISNNKVNTNNNLNKVKQAQTNQKIQVPNLLNKAVNQQMNIQTESAEEEKKMLHKRRGNSSQSNLVVNANNNRSLSQINLTQVNQSTNNANINHSKNQTGLTLKQYSETNRDIKTANYSNNFQNNTQNKKTTKFKIFDQSQNEKQIQQNIPAKIQQNDVKINQSSDVMQNNQNQINTNLRTILQNTQNQISKEHQAAVQQEKTHNQQGPLQPQQNEQNILKKNNSQVIQGKETISHMLQQRRQSKEQYFNQKFQAPQTLLSGENKLNYNNQVQNNSQNSSVVTNNQNDKIIKQNLIINQNQQQKISAIKQISQQNYFLSKNNQVKTTSVANQNKINSKRIF</sequence>
<dbReference type="InterPro" id="IPR005113">
    <property type="entry name" value="uDENN_dom"/>
</dbReference>
<dbReference type="EMBL" id="GG662522">
    <property type="protein sequence ID" value="EAR85037.2"/>
    <property type="molecule type" value="Genomic_DNA"/>
</dbReference>
<dbReference type="RefSeq" id="XP_001032700.2">
    <property type="nucleotide sequence ID" value="XM_001032700.2"/>
</dbReference>
<protein>
    <submittedName>
        <fullName evidence="3">DENN domain protein</fullName>
    </submittedName>
</protein>
<dbReference type="KEGG" id="tet:TTHERM_00529890"/>
<evidence type="ECO:0000259" key="2">
    <source>
        <dbReference type="PROSITE" id="PS50211"/>
    </source>
</evidence>
<dbReference type="InParanoid" id="I7LTD3"/>
<feature type="region of interest" description="Disordered" evidence="1">
    <location>
        <begin position="1539"/>
        <end position="1566"/>
    </location>
</feature>
<organism evidence="3 4">
    <name type="scientific">Tetrahymena thermophila (strain SB210)</name>
    <dbReference type="NCBI Taxonomy" id="312017"/>
    <lineage>
        <taxon>Eukaryota</taxon>
        <taxon>Sar</taxon>
        <taxon>Alveolata</taxon>
        <taxon>Ciliophora</taxon>
        <taxon>Intramacronucleata</taxon>
        <taxon>Oligohymenophorea</taxon>
        <taxon>Hymenostomatida</taxon>
        <taxon>Tetrahymenina</taxon>
        <taxon>Tetrahymenidae</taxon>
        <taxon>Tetrahymena</taxon>
    </lineage>
</organism>
<evidence type="ECO:0000313" key="4">
    <source>
        <dbReference type="Proteomes" id="UP000009168"/>
    </source>
</evidence>
<dbReference type="PANTHER" id="PTHR12296:SF21">
    <property type="entry name" value="DENN DOMAIN-CONTAINING PROTEIN 3"/>
    <property type="match status" value="1"/>
</dbReference>
<name>I7LTD3_TETTS</name>
<dbReference type="Gene3D" id="3.40.50.11500">
    <property type="match status" value="1"/>
</dbReference>
<dbReference type="PROSITE" id="PS50211">
    <property type="entry name" value="DENN"/>
    <property type="match status" value="1"/>
</dbReference>
<dbReference type="InterPro" id="IPR001194">
    <property type="entry name" value="cDENN_dom"/>
</dbReference>
<keyword evidence="4" id="KW-1185">Reference proteome</keyword>
<dbReference type="GeneID" id="7837849"/>
<dbReference type="SMART" id="SM00799">
    <property type="entry name" value="DENN"/>
    <property type="match status" value="1"/>
</dbReference>
<accession>I7LTD3</accession>
<dbReference type="eggNOG" id="KOG2127">
    <property type="taxonomic scope" value="Eukaryota"/>
</dbReference>
<dbReference type="Proteomes" id="UP000009168">
    <property type="component" value="Unassembled WGS sequence"/>
</dbReference>
<dbReference type="PANTHER" id="PTHR12296">
    <property type="entry name" value="DENN DOMAIN-CONTAINING PROTEIN 4"/>
    <property type="match status" value="1"/>
</dbReference>
<dbReference type="InterPro" id="IPR043153">
    <property type="entry name" value="DENN_C"/>
</dbReference>
<evidence type="ECO:0000313" key="3">
    <source>
        <dbReference type="EMBL" id="EAR85037.2"/>
    </source>
</evidence>
<dbReference type="Gene3D" id="3.30.450.200">
    <property type="match status" value="1"/>
</dbReference>
<feature type="compositionally biased region" description="Low complexity" evidence="1">
    <location>
        <begin position="1556"/>
        <end position="1566"/>
    </location>
</feature>